<evidence type="ECO:0000256" key="1">
    <source>
        <dbReference type="ARBA" id="ARBA00009199"/>
    </source>
</evidence>
<reference evidence="5 6" key="1">
    <citation type="journal article" date="2010" name="Proc. Natl. Acad. Sci. U.S.A.">
        <title>Insights into evolution of multicellular fungi from the assembled chromosomes of the mushroom Coprinopsis cinerea (Coprinus cinereus).</title>
        <authorList>
            <person name="Stajich J.E."/>
            <person name="Wilke S.K."/>
            <person name="Ahren D."/>
            <person name="Au C.H."/>
            <person name="Birren B.W."/>
            <person name="Borodovsky M."/>
            <person name="Burns C."/>
            <person name="Canback B."/>
            <person name="Casselton L.A."/>
            <person name="Cheng C.K."/>
            <person name="Deng J."/>
            <person name="Dietrich F.S."/>
            <person name="Fargo D.C."/>
            <person name="Farman M.L."/>
            <person name="Gathman A.C."/>
            <person name="Goldberg J."/>
            <person name="Guigo R."/>
            <person name="Hoegger P.J."/>
            <person name="Hooker J.B."/>
            <person name="Huggins A."/>
            <person name="James T.Y."/>
            <person name="Kamada T."/>
            <person name="Kilaru S."/>
            <person name="Kodira C."/>
            <person name="Kues U."/>
            <person name="Kupfer D."/>
            <person name="Kwan H.S."/>
            <person name="Lomsadze A."/>
            <person name="Li W."/>
            <person name="Lilly W.W."/>
            <person name="Ma L.J."/>
            <person name="Mackey A.J."/>
            <person name="Manning G."/>
            <person name="Martin F."/>
            <person name="Muraguchi H."/>
            <person name="Natvig D.O."/>
            <person name="Palmerini H."/>
            <person name="Ramesh M.A."/>
            <person name="Rehmeyer C.J."/>
            <person name="Roe B.A."/>
            <person name="Shenoy N."/>
            <person name="Stanke M."/>
            <person name="Ter-Hovhannisyan V."/>
            <person name="Tunlid A."/>
            <person name="Velagapudi R."/>
            <person name="Vision T.J."/>
            <person name="Zeng Q."/>
            <person name="Zolan M.E."/>
            <person name="Pukkila P.J."/>
        </authorList>
    </citation>
    <scope>NUCLEOTIDE SEQUENCE [LARGE SCALE GENOMIC DNA]</scope>
    <source>
        <strain evidence="6">Okayama-7 / 130 / ATCC MYA-4618 / FGSC 9003</strain>
    </source>
</reference>
<dbReference type="InterPro" id="IPR036928">
    <property type="entry name" value="AS_sf"/>
</dbReference>
<comment type="caution">
    <text evidence="5">The sequence shown here is derived from an EMBL/GenBank/DDBJ whole genome shotgun (WGS) entry which is preliminary data.</text>
</comment>
<dbReference type="PANTHER" id="PTHR46072">
    <property type="entry name" value="AMIDASE-RELATED-RELATED"/>
    <property type="match status" value="1"/>
</dbReference>
<dbReference type="PANTHER" id="PTHR46072:SF10">
    <property type="entry name" value="ACETAMIDASE"/>
    <property type="match status" value="1"/>
</dbReference>
<keyword evidence="6" id="KW-1185">Reference proteome</keyword>
<dbReference type="GeneID" id="6016345"/>
<feature type="binding site" evidence="3">
    <location>
        <begin position="197"/>
        <end position="200"/>
    </location>
    <ligand>
        <name>substrate</name>
    </ligand>
</feature>
<evidence type="ECO:0000313" key="5">
    <source>
        <dbReference type="EMBL" id="EAU82124.2"/>
    </source>
</evidence>
<dbReference type="EMBL" id="AACS02000011">
    <property type="protein sequence ID" value="EAU82124.2"/>
    <property type="molecule type" value="Genomic_DNA"/>
</dbReference>
<feature type="binding site" evidence="3">
    <location>
        <position position="150"/>
    </location>
    <ligand>
        <name>substrate</name>
    </ligand>
</feature>
<dbReference type="AlphaFoldDB" id="A8P994"/>
<dbReference type="PIRSF" id="PIRSF001221">
    <property type="entry name" value="Amidase_fungi"/>
    <property type="match status" value="1"/>
</dbReference>
<accession>A8P994</accession>
<evidence type="ECO:0000259" key="4">
    <source>
        <dbReference type="Pfam" id="PF01425"/>
    </source>
</evidence>
<dbReference type="eggNOG" id="KOG1212">
    <property type="taxonomic scope" value="Eukaryota"/>
</dbReference>
<dbReference type="OrthoDB" id="6428749at2759"/>
<evidence type="ECO:0000256" key="3">
    <source>
        <dbReference type="PIRSR" id="PIRSR001221-2"/>
    </source>
</evidence>
<dbReference type="Proteomes" id="UP000001861">
    <property type="component" value="Unassembled WGS sequence"/>
</dbReference>
<dbReference type="InParanoid" id="A8P994"/>
<name>A8P994_COPC7</name>
<dbReference type="OMA" id="RNDAWAS"/>
<protein>
    <submittedName>
        <fullName evidence="5">Amidase</fullName>
    </submittedName>
</protein>
<dbReference type="KEGG" id="cci:CC1G_09583"/>
<proteinExistence type="inferred from homology"/>
<dbReference type="InterPro" id="IPR023631">
    <property type="entry name" value="Amidase_dom"/>
</dbReference>
<sequence length="552" mass="59871">MQIASWKCQPYTLQTCSSRFHRLLISVHGTLSPSEVMMAYGKKALAAQKATNCLSDIMFQEASSTPALSSWGPGVDSADVNSSSSTVNEVPRDRLLLGVPVNTVDIEGRDSTIGYSRYVGRPATTSAPLVRLLQDAGALIHAKTTVPTGLFHIETVSDVYGRTLNPHNTAITVGGSSGGGAALVACGGSKIEIGSDIGGSVRIPAHFCGVWSLKGSAGRFPTWGSRSSLAGLEGIQLITAPLASNLDDLEEFWKRVIHCEPWQYDHTCIPLPWRPIDLQQEGRKLKWGVMWDDGTVPPTPACRRALATVANALRKQGHEVVDFTPPDLVSGLQTGYRLLFADGAQQVEAPLQPGERVTGPAQAILNLFNLPRIVKKIFAYFLKSSDPFAAEVYKSMHPLTVLEDRAAIVSRDEYRAQWHKKWIDEGLDFLITVPHPLPAFPHGGGVKVSLMSVGVTFLFNLASTLQLDYSAGVLPVTHVDKDIDGLAPNFTSTPEYQSMNSVVKGVYSVYDAEKMHGLPLGVQVVGRRLEEEKVLQGMRVVEVALKEAGVYF</sequence>
<evidence type="ECO:0000313" key="6">
    <source>
        <dbReference type="Proteomes" id="UP000001861"/>
    </source>
</evidence>
<dbReference type="SUPFAM" id="SSF75304">
    <property type="entry name" value="Amidase signature (AS) enzymes"/>
    <property type="match status" value="1"/>
</dbReference>
<dbReference type="VEuPathDB" id="FungiDB:CC1G_09583"/>
<feature type="binding site" evidence="3">
    <location>
        <position position="176"/>
    </location>
    <ligand>
        <name>substrate</name>
    </ligand>
</feature>
<dbReference type="RefSeq" id="XP_001839728.2">
    <property type="nucleotide sequence ID" value="XM_001839676.2"/>
</dbReference>
<gene>
    <name evidence="5" type="ORF">CC1G_09583</name>
</gene>
<dbReference type="Gene3D" id="3.90.1300.10">
    <property type="entry name" value="Amidase signature (AS) domain"/>
    <property type="match status" value="1"/>
</dbReference>
<dbReference type="STRING" id="240176.A8P994"/>
<dbReference type="Pfam" id="PF01425">
    <property type="entry name" value="Amidase"/>
    <property type="match status" value="1"/>
</dbReference>
<keyword evidence="2" id="KW-0378">Hydrolase</keyword>
<organism evidence="5 6">
    <name type="scientific">Coprinopsis cinerea (strain Okayama-7 / 130 / ATCC MYA-4618 / FGSC 9003)</name>
    <name type="common">Inky cap fungus</name>
    <name type="synonym">Hormographiella aspergillata</name>
    <dbReference type="NCBI Taxonomy" id="240176"/>
    <lineage>
        <taxon>Eukaryota</taxon>
        <taxon>Fungi</taxon>
        <taxon>Dikarya</taxon>
        <taxon>Basidiomycota</taxon>
        <taxon>Agaricomycotina</taxon>
        <taxon>Agaricomycetes</taxon>
        <taxon>Agaricomycetidae</taxon>
        <taxon>Agaricales</taxon>
        <taxon>Agaricineae</taxon>
        <taxon>Psathyrellaceae</taxon>
        <taxon>Coprinopsis</taxon>
    </lineage>
</organism>
<evidence type="ECO:0000256" key="2">
    <source>
        <dbReference type="ARBA" id="ARBA00022801"/>
    </source>
</evidence>
<comment type="similarity">
    <text evidence="1">Belongs to the amidase family.</text>
</comment>
<dbReference type="GO" id="GO:0016787">
    <property type="term" value="F:hydrolase activity"/>
    <property type="evidence" value="ECO:0007669"/>
    <property type="project" value="UniProtKB-KW"/>
</dbReference>
<dbReference type="HOGENOM" id="CLU_009600_9_3_1"/>
<feature type="domain" description="Amidase" evidence="4">
    <location>
        <begin position="92"/>
        <end position="535"/>
    </location>
</feature>